<comment type="caution">
    <text evidence="3">The sequence shown here is derived from an EMBL/GenBank/DDBJ whole genome shotgun (WGS) entry which is preliminary data.</text>
</comment>
<protein>
    <submittedName>
        <fullName evidence="3">Uncharacterized protein</fullName>
    </submittedName>
</protein>
<evidence type="ECO:0000256" key="2">
    <source>
        <dbReference type="SAM" id="MobiDB-lite"/>
    </source>
</evidence>
<reference evidence="3 4" key="1">
    <citation type="journal article" date="2019" name="Nat. Plants">
        <title>Genome sequencing of Musa balbisiana reveals subgenome evolution and function divergence in polyploid bananas.</title>
        <authorList>
            <person name="Yao X."/>
        </authorList>
    </citation>
    <scope>NUCLEOTIDE SEQUENCE [LARGE SCALE GENOMIC DNA]</scope>
    <source>
        <strain evidence="4">cv. DH-PKW</strain>
        <tissue evidence="3">Leaves</tissue>
    </source>
</reference>
<dbReference type="AlphaFoldDB" id="A0A4S8J460"/>
<organism evidence="3 4">
    <name type="scientific">Musa balbisiana</name>
    <name type="common">Banana</name>
    <dbReference type="NCBI Taxonomy" id="52838"/>
    <lineage>
        <taxon>Eukaryota</taxon>
        <taxon>Viridiplantae</taxon>
        <taxon>Streptophyta</taxon>
        <taxon>Embryophyta</taxon>
        <taxon>Tracheophyta</taxon>
        <taxon>Spermatophyta</taxon>
        <taxon>Magnoliopsida</taxon>
        <taxon>Liliopsida</taxon>
        <taxon>Zingiberales</taxon>
        <taxon>Musaceae</taxon>
        <taxon>Musa</taxon>
    </lineage>
</organism>
<evidence type="ECO:0000256" key="1">
    <source>
        <dbReference type="SAM" id="Coils"/>
    </source>
</evidence>
<keyword evidence="1" id="KW-0175">Coiled coil</keyword>
<dbReference type="EMBL" id="PYDT01000007">
    <property type="protein sequence ID" value="THU56200.1"/>
    <property type="molecule type" value="Genomic_DNA"/>
</dbReference>
<evidence type="ECO:0000313" key="3">
    <source>
        <dbReference type="EMBL" id="THU56200.1"/>
    </source>
</evidence>
<feature type="region of interest" description="Disordered" evidence="2">
    <location>
        <begin position="1"/>
        <end position="30"/>
    </location>
</feature>
<proteinExistence type="predicted"/>
<gene>
    <name evidence="3" type="ORF">C4D60_Mb11t14770</name>
</gene>
<dbReference type="Proteomes" id="UP000317650">
    <property type="component" value="Chromosome 11"/>
</dbReference>
<sequence length="183" mass="21151">MVTKKGSESRMAPAPARSAHVEESKASSSDSDLFAAFIARKKFFDCEQNRRNLQDQVDTLGRRSKWLKICMDEQSEDESRSAKALKTCIGRTSELQRNLHDRRDKRETLKALNSEIEFLRSDKTMVWNAYQNTEDELHECKQRMKSLLRQLSEESKAKGSASEQHKTTSKVRNNIISYDFCHS</sequence>
<name>A0A4S8J460_MUSBA</name>
<evidence type="ECO:0000313" key="4">
    <source>
        <dbReference type="Proteomes" id="UP000317650"/>
    </source>
</evidence>
<feature type="coiled-coil region" evidence="1">
    <location>
        <begin position="102"/>
        <end position="157"/>
    </location>
</feature>
<accession>A0A4S8J460</accession>
<keyword evidence="4" id="KW-1185">Reference proteome</keyword>